<dbReference type="Pfam" id="PF00105">
    <property type="entry name" value="zf-C4"/>
    <property type="match status" value="1"/>
</dbReference>
<dbReference type="GO" id="GO:0005634">
    <property type="term" value="C:nucleus"/>
    <property type="evidence" value="ECO:0007669"/>
    <property type="project" value="TreeGrafter"/>
</dbReference>
<keyword evidence="8" id="KW-0539">Nucleus</keyword>
<dbReference type="InterPro" id="IPR001628">
    <property type="entry name" value="Znf_hrmn_rcpt"/>
</dbReference>
<keyword evidence="7" id="KW-0675">Receptor</keyword>
<dbReference type="Gene3D" id="3.30.50.10">
    <property type="entry name" value="Erythroid Transcription Factor GATA-1, subunit A"/>
    <property type="match status" value="1"/>
</dbReference>
<feature type="compositionally biased region" description="Polar residues" evidence="9">
    <location>
        <begin position="102"/>
        <end position="111"/>
    </location>
</feature>
<keyword evidence="12" id="KW-1185">Reference proteome</keyword>
<dbReference type="PROSITE" id="PS00031">
    <property type="entry name" value="NUCLEAR_REC_DBD_1"/>
    <property type="match status" value="1"/>
</dbReference>
<evidence type="ECO:0000256" key="6">
    <source>
        <dbReference type="ARBA" id="ARBA00023163"/>
    </source>
</evidence>
<protein>
    <recommendedName>
        <fullName evidence="10">Nuclear receptor domain-containing protein</fullName>
    </recommendedName>
</protein>
<keyword evidence="1" id="KW-0479">Metal-binding</keyword>
<organism evidence="11 12">
    <name type="scientific">Pristionchus fissidentatus</name>
    <dbReference type="NCBI Taxonomy" id="1538716"/>
    <lineage>
        <taxon>Eukaryota</taxon>
        <taxon>Metazoa</taxon>
        <taxon>Ecdysozoa</taxon>
        <taxon>Nematoda</taxon>
        <taxon>Chromadorea</taxon>
        <taxon>Rhabditida</taxon>
        <taxon>Rhabditina</taxon>
        <taxon>Diplogasteromorpha</taxon>
        <taxon>Diplogasteroidea</taxon>
        <taxon>Neodiplogasteridae</taxon>
        <taxon>Pristionchus</taxon>
    </lineage>
</organism>
<evidence type="ECO:0000256" key="3">
    <source>
        <dbReference type="ARBA" id="ARBA00022833"/>
    </source>
</evidence>
<feature type="domain" description="Nuclear receptor" evidence="10">
    <location>
        <begin position="38"/>
        <end position="95"/>
    </location>
</feature>
<dbReference type="SUPFAM" id="SSF57716">
    <property type="entry name" value="Glucocorticoid receptor-like (DNA-binding domain)"/>
    <property type="match status" value="1"/>
</dbReference>
<evidence type="ECO:0000256" key="1">
    <source>
        <dbReference type="ARBA" id="ARBA00022723"/>
    </source>
</evidence>
<keyword evidence="3" id="KW-0862">Zinc</keyword>
<keyword evidence="5" id="KW-0238">DNA-binding</keyword>
<evidence type="ECO:0000313" key="11">
    <source>
        <dbReference type="EMBL" id="GMT12188.1"/>
    </source>
</evidence>
<evidence type="ECO:0000259" key="10">
    <source>
        <dbReference type="PROSITE" id="PS51030"/>
    </source>
</evidence>
<reference evidence="11" key="1">
    <citation type="submission" date="2023-10" db="EMBL/GenBank/DDBJ databases">
        <title>Genome assembly of Pristionchus species.</title>
        <authorList>
            <person name="Yoshida K."/>
            <person name="Sommer R.J."/>
        </authorList>
    </citation>
    <scope>NUCLEOTIDE SEQUENCE</scope>
    <source>
        <strain evidence="11">RS5133</strain>
    </source>
</reference>
<evidence type="ECO:0000256" key="2">
    <source>
        <dbReference type="ARBA" id="ARBA00022771"/>
    </source>
</evidence>
<evidence type="ECO:0000256" key="9">
    <source>
        <dbReference type="SAM" id="MobiDB-lite"/>
    </source>
</evidence>
<feature type="region of interest" description="Disordered" evidence="9">
    <location>
        <begin position="102"/>
        <end position="124"/>
    </location>
</feature>
<sequence length="257" mass="29198">TWGSMRTAPALSHPISLPRSFVSGFSRHFKMVIDVSSPKTCLICAAPMTVPHYGIESCRACASFFKRAKLSDKKFACRQGGNNCSILKGMVYDNKHTATELSSTHTAQRSLSDPEEFRPSSSREPVQSILKQIGRQFNASVDSRRTQELQLLQSRSDLKFAPHPTQKLYWVNYETSVPLFHISMNETRIFYEKAFPAIAKLSVEEQDLLAKSYFPKFAIVDNMHRTRKVWGDMKRFIMASVVSTIDLTRLDLCFGEE</sequence>
<dbReference type="AlphaFoldDB" id="A0AAV5V186"/>
<dbReference type="PANTHER" id="PTHR46011">
    <property type="entry name" value="NUCLEAR HORMONE RECEPTOR FAMILY MEMBER NHR-86-RELATED"/>
    <property type="match status" value="1"/>
</dbReference>
<evidence type="ECO:0000256" key="7">
    <source>
        <dbReference type="ARBA" id="ARBA00023170"/>
    </source>
</evidence>
<dbReference type="EMBL" id="BTSY01000001">
    <property type="protein sequence ID" value="GMT12188.1"/>
    <property type="molecule type" value="Genomic_DNA"/>
</dbReference>
<keyword evidence="2" id="KW-0863">Zinc-finger</keyword>
<gene>
    <name evidence="11" type="ORF">PFISCL1PPCAC_3485</name>
</gene>
<evidence type="ECO:0000256" key="8">
    <source>
        <dbReference type="ARBA" id="ARBA00023242"/>
    </source>
</evidence>
<name>A0AAV5V186_9BILA</name>
<evidence type="ECO:0000313" key="12">
    <source>
        <dbReference type="Proteomes" id="UP001432322"/>
    </source>
</evidence>
<dbReference type="InterPro" id="IPR013088">
    <property type="entry name" value="Znf_NHR/GATA"/>
</dbReference>
<evidence type="ECO:0000256" key="4">
    <source>
        <dbReference type="ARBA" id="ARBA00023015"/>
    </source>
</evidence>
<evidence type="ECO:0000256" key="5">
    <source>
        <dbReference type="ARBA" id="ARBA00023125"/>
    </source>
</evidence>
<dbReference type="PANTHER" id="PTHR46011:SF6">
    <property type="entry name" value="HIGH ZINC ACTIVATED NUCLEAR RECEPTOR PROTEIN"/>
    <property type="match status" value="1"/>
</dbReference>
<dbReference type="GO" id="GO:0008270">
    <property type="term" value="F:zinc ion binding"/>
    <property type="evidence" value="ECO:0007669"/>
    <property type="project" value="UniProtKB-KW"/>
</dbReference>
<dbReference type="Proteomes" id="UP001432322">
    <property type="component" value="Unassembled WGS sequence"/>
</dbReference>
<keyword evidence="4" id="KW-0805">Transcription regulation</keyword>
<feature type="non-terminal residue" evidence="11">
    <location>
        <position position="1"/>
    </location>
</feature>
<accession>A0AAV5V186</accession>
<dbReference type="GO" id="GO:0043565">
    <property type="term" value="F:sequence-specific DNA binding"/>
    <property type="evidence" value="ECO:0007669"/>
    <property type="project" value="InterPro"/>
</dbReference>
<proteinExistence type="predicted"/>
<dbReference type="GO" id="GO:0003700">
    <property type="term" value="F:DNA-binding transcription factor activity"/>
    <property type="evidence" value="ECO:0007669"/>
    <property type="project" value="InterPro"/>
</dbReference>
<comment type="caution">
    <text evidence="11">The sequence shown here is derived from an EMBL/GenBank/DDBJ whole genome shotgun (WGS) entry which is preliminary data.</text>
</comment>
<dbReference type="SMART" id="SM00399">
    <property type="entry name" value="ZnF_C4"/>
    <property type="match status" value="1"/>
</dbReference>
<keyword evidence="6" id="KW-0804">Transcription</keyword>
<dbReference type="PROSITE" id="PS51030">
    <property type="entry name" value="NUCLEAR_REC_DBD_2"/>
    <property type="match status" value="1"/>
</dbReference>